<proteinExistence type="predicted"/>
<sequence length="184" mass="20466">MPCTSLHDQLLCTYFLHLCLGEQILPTSNLTADEILIQVQADLELFQKIKTTRYLNPCTSIPKAGNLHLAWVYAESPEHHHLFLQMLHVLPGVVFSILLDLIKNHMVFFNNSNTPQMPVDYQLAVTLYKMGWYGNAASLANVACNAGCSEGSVKAFTDHCLHAICYTLQPSALKVQPLSAPIPM</sequence>
<evidence type="ECO:0000256" key="1">
    <source>
        <dbReference type="SAM" id="SignalP"/>
    </source>
</evidence>
<gene>
    <name evidence="2" type="ORF">AMATHDRAFT_152998</name>
</gene>
<dbReference type="AlphaFoldDB" id="A0A2A9NHE8"/>
<feature type="chain" id="PRO_5012608785" evidence="1">
    <location>
        <begin position="22"/>
        <end position="184"/>
    </location>
</feature>
<evidence type="ECO:0000313" key="2">
    <source>
        <dbReference type="EMBL" id="PFH47083.1"/>
    </source>
</evidence>
<evidence type="ECO:0000313" key="3">
    <source>
        <dbReference type="Proteomes" id="UP000242287"/>
    </source>
</evidence>
<feature type="signal peptide" evidence="1">
    <location>
        <begin position="1"/>
        <end position="21"/>
    </location>
</feature>
<dbReference type="OrthoDB" id="2408877at2759"/>
<keyword evidence="3" id="KW-1185">Reference proteome</keyword>
<accession>A0A2A9NHE8</accession>
<dbReference type="EMBL" id="KZ302135">
    <property type="protein sequence ID" value="PFH47083.1"/>
    <property type="molecule type" value="Genomic_DNA"/>
</dbReference>
<protein>
    <submittedName>
        <fullName evidence="2">Uncharacterized protein</fullName>
    </submittedName>
</protein>
<dbReference type="Proteomes" id="UP000242287">
    <property type="component" value="Unassembled WGS sequence"/>
</dbReference>
<organism evidence="2 3">
    <name type="scientific">Amanita thiersii Skay4041</name>
    <dbReference type="NCBI Taxonomy" id="703135"/>
    <lineage>
        <taxon>Eukaryota</taxon>
        <taxon>Fungi</taxon>
        <taxon>Dikarya</taxon>
        <taxon>Basidiomycota</taxon>
        <taxon>Agaricomycotina</taxon>
        <taxon>Agaricomycetes</taxon>
        <taxon>Agaricomycetidae</taxon>
        <taxon>Agaricales</taxon>
        <taxon>Pluteineae</taxon>
        <taxon>Amanitaceae</taxon>
        <taxon>Amanita</taxon>
    </lineage>
</organism>
<keyword evidence="1" id="KW-0732">Signal</keyword>
<name>A0A2A9NHE8_9AGAR</name>
<reference evidence="2 3" key="1">
    <citation type="submission" date="2014-02" db="EMBL/GenBank/DDBJ databases">
        <title>Transposable element dynamics among asymbiotic and ectomycorrhizal Amanita fungi.</title>
        <authorList>
            <consortium name="DOE Joint Genome Institute"/>
            <person name="Hess J."/>
            <person name="Skrede I."/>
            <person name="Wolfe B."/>
            <person name="LaButti K."/>
            <person name="Ohm R.A."/>
            <person name="Grigoriev I.V."/>
            <person name="Pringle A."/>
        </authorList>
    </citation>
    <scope>NUCLEOTIDE SEQUENCE [LARGE SCALE GENOMIC DNA]</scope>
    <source>
        <strain evidence="2 3">SKay4041</strain>
    </source>
</reference>